<evidence type="ECO:0000313" key="4">
    <source>
        <dbReference type="Proteomes" id="UP000078200"/>
    </source>
</evidence>
<evidence type="ECO:0000256" key="1">
    <source>
        <dbReference type="SAM" id="MobiDB-lite"/>
    </source>
</evidence>
<feature type="region of interest" description="Disordered" evidence="1">
    <location>
        <begin position="1"/>
        <end position="25"/>
    </location>
</feature>
<keyword evidence="4" id="KW-1185">Reference proteome</keyword>
<organism evidence="3 4">
    <name type="scientific">Glossina austeni</name>
    <name type="common">Savannah tsetse fly</name>
    <dbReference type="NCBI Taxonomy" id="7395"/>
    <lineage>
        <taxon>Eukaryota</taxon>
        <taxon>Metazoa</taxon>
        <taxon>Ecdysozoa</taxon>
        <taxon>Arthropoda</taxon>
        <taxon>Hexapoda</taxon>
        <taxon>Insecta</taxon>
        <taxon>Pterygota</taxon>
        <taxon>Neoptera</taxon>
        <taxon>Endopterygota</taxon>
        <taxon>Diptera</taxon>
        <taxon>Brachycera</taxon>
        <taxon>Muscomorpha</taxon>
        <taxon>Hippoboscoidea</taxon>
        <taxon>Glossinidae</taxon>
        <taxon>Glossina</taxon>
    </lineage>
</organism>
<protein>
    <submittedName>
        <fullName evidence="3">Uncharacterized protein</fullName>
    </submittedName>
</protein>
<name>A0A1A9VCG4_GLOAU</name>
<accession>A0A1A9VCG4</accession>
<dbReference type="AlphaFoldDB" id="A0A1A9VCG4"/>
<keyword evidence="2" id="KW-0472">Membrane</keyword>
<keyword evidence="2" id="KW-1133">Transmembrane helix</keyword>
<dbReference type="EnsemblMetazoa" id="GAUT032857-RA">
    <property type="protein sequence ID" value="GAUT032857-PA"/>
    <property type="gene ID" value="GAUT032857"/>
</dbReference>
<keyword evidence="2" id="KW-0812">Transmembrane</keyword>
<proteinExistence type="predicted"/>
<dbReference type="VEuPathDB" id="VectorBase:GAUT032857"/>
<dbReference type="Proteomes" id="UP000078200">
    <property type="component" value="Unassembled WGS sequence"/>
</dbReference>
<feature type="transmembrane region" description="Helical" evidence="2">
    <location>
        <begin position="55"/>
        <end position="73"/>
    </location>
</feature>
<evidence type="ECO:0000313" key="3">
    <source>
        <dbReference type="EnsemblMetazoa" id="GAUT032857-PA"/>
    </source>
</evidence>
<reference evidence="3" key="1">
    <citation type="submission" date="2020-05" db="UniProtKB">
        <authorList>
            <consortium name="EnsemblMetazoa"/>
        </authorList>
    </citation>
    <scope>IDENTIFICATION</scope>
    <source>
        <strain evidence="3">TTRI</strain>
    </source>
</reference>
<sequence>MTSNLTTSNNNNDNNNNNKKKKKRNNGNNCFDIYVIIDYNSIRKARTALQMKDKVLLKLLLIALCYVTANLGLEILQLTVRYLPVQCYDNDYDDDDDNNNNNNNNDDDYDFTSNVNTSHWHYCSTLLKTLEHK</sequence>
<evidence type="ECO:0000256" key="2">
    <source>
        <dbReference type="SAM" id="Phobius"/>
    </source>
</evidence>